<organism evidence="2 3">
    <name type="scientific">Haliea salexigens</name>
    <dbReference type="NCBI Taxonomy" id="287487"/>
    <lineage>
        <taxon>Bacteria</taxon>
        <taxon>Pseudomonadati</taxon>
        <taxon>Pseudomonadota</taxon>
        <taxon>Gammaproteobacteria</taxon>
        <taxon>Cellvibrionales</taxon>
        <taxon>Halieaceae</taxon>
        <taxon>Haliea</taxon>
    </lineage>
</organism>
<dbReference type="AlphaFoldDB" id="A0A3C1KJJ0"/>
<evidence type="ECO:0000313" key="2">
    <source>
        <dbReference type="EMBL" id="HAN26785.1"/>
    </source>
</evidence>
<reference evidence="2 3" key="1">
    <citation type="journal article" date="2018" name="Nat. Biotechnol.">
        <title>A standardized bacterial taxonomy based on genome phylogeny substantially revises the tree of life.</title>
        <authorList>
            <person name="Parks D.H."/>
            <person name="Chuvochina M."/>
            <person name="Waite D.W."/>
            <person name="Rinke C."/>
            <person name="Skarshewski A."/>
            <person name="Chaumeil P.A."/>
            <person name="Hugenholtz P."/>
        </authorList>
    </citation>
    <scope>NUCLEOTIDE SEQUENCE [LARGE SCALE GENOMIC DNA]</scope>
    <source>
        <strain evidence="2">UBA9158</strain>
    </source>
</reference>
<dbReference type="STRING" id="1121937.GCA_000423125_01846"/>
<name>A0A3C1KJJ0_9GAMM</name>
<dbReference type="InterPro" id="IPR025411">
    <property type="entry name" value="DUF4136"/>
</dbReference>
<proteinExistence type="predicted"/>
<evidence type="ECO:0000259" key="1">
    <source>
        <dbReference type="Pfam" id="PF13590"/>
    </source>
</evidence>
<comment type="caution">
    <text evidence="2">The sequence shown here is derived from an EMBL/GenBank/DDBJ whole genome shotgun (WGS) entry which is preliminary data.</text>
</comment>
<dbReference type="Gene3D" id="3.30.160.670">
    <property type="match status" value="1"/>
</dbReference>
<dbReference type="Pfam" id="PF13590">
    <property type="entry name" value="DUF4136"/>
    <property type="match status" value="1"/>
</dbReference>
<gene>
    <name evidence="2" type="ORF">DCP75_03520</name>
</gene>
<dbReference type="Proteomes" id="UP000259273">
    <property type="component" value="Unassembled WGS sequence"/>
</dbReference>
<sequence length="188" mass="21050">MLLACASGPPKPDVDYNQSYDFSQVRSVAFLEDSGSVAGDNPLQLSDIQKDRVDTAIRHALSLKGIALVDDAADADMLISWHLLTQFKTDVQTYDRPGYMGMYYGYNRYSLYNCWSCRGMSTEVSVRDYTEGTFIVDMIDPEMERSVWRGVTHSRLTGKQLQDQSRYNEAAEVIFAAFPPGSGVDGEE</sequence>
<feature type="domain" description="DUF4136" evidence="1">
    <location>
        <begin position="14"/>
        <end position="180"/>
    </location>
</feature>
<protein>
    <submittedName>
        <fullName evidence="2">DUF4136 domain-containing protein</fullName>
    </submittedName>
</protein>
<accession>A0A3C1KJJ0</accession>
<dbReference type="EMBL" id="DMND01000057">
    <property type="protein sequence ID" value="HAN26785.1"/>
    <property type="molecule type" value="Genomic_DNA"/>
</dbReference>
<evidence type="ECO:0000313" key="3">
    <source>
        <dbReference type="Proteomes" id="UP000259273"/>
    </source>
</evidence>